<feature type="transmembrane region" description="Helical" evidence="6">
    <location>
        <begin position="185"/>
        <end position="209"/>
    </location>
</feature>
<dbReference type="InterPro" id="IPR002797">
    <property type="entry name" value="Polysacc_synth"/>
</dbReference>
<evidence type="ECO:0000256" key="6">
    <source>
        <dbReference type="SAM" id="Phobius"/>
    </source>
</evidence>
<name>A0A1T4N4N2_9FIRM</name>
<gene>
    <name evidence="7" type="ORF">SAMN02745118_01688</name>
</gene>
<keyword evidence="4 6" id="KW-1133">Transmembrane helix</keyword>
<evidence type="ECO:0000256" key="3">
    <source>
        <dbReference type="ARBA" id="ARBA00022692"/>
    </source>
</evidence>
<keyword evidence="8" id="KW-1185">Reference proteome</keyword>
<evidence type="ECO:0000256" key="1">
    <source>
        <dbReference type="ARBA" id="ARBA00004651"/>
    </source>
</evidence>
<dbReference type="STRING" id="142842.SAMN02745118_01688"/>
<feature type="transmembrane region" description="Helical" evidence="6">
    <location>
        <begin position="394"/>
        <end position="411"/>
    </location>
</feature>
<reference evidence="8" key="1">
    <citation type="submission" date="2017-02" db="EMBL/GenBank/DDBJ databases">
        <authorList>
            <person name="Varghese N."/>
            <person name="Submissions S."/>
        </authorList>
    </citation>
    <scope>NUCLEOTIDE SEQUENCE [LARGE SCALE GENOMIC DNA]</scope>
    <source>
        <strain evidence="8">ATCC BAA-73</strain>
    </source>
</reference>
<dbReference type="InterPro" id="IPR050833">
    <property type="entry name" value="Poly_Biosynth_Transport"/>
</dbReference>
<feature type="transmembrane region" description="Helical" evidence="6">
    <location>
        <begin position="90"/>
        <end position="110"/>
    </location>
</feature>
<evidence type="ECO:0000256" key="2">
    <source>
        <dbReference type="ARBA" id="ARBA00022475"/>
    </source>
</evidence>
<evidence type="ECO:0000256" key="4">
    <source>
        <dbReference type="ARBA" id="ARBA00022989"/>
    </source>
</evidence>
<dbReference type="RefSeq" id="WP_078810154.1">
    <property type="nucleotide sequence ID" value="NZ_FUWM01000013.1"/>
</dbReference>
<accession>A0A1T4N4N2</accession>
<dbReference type="InterPro" id="IPR014249">
    <property type="entry name" value="Spore_V_B"/>
</dbReference>
<comment type="subcellular location">
    <subcellularLocation>
        <location evidence="1">Cell membrane</location>
        <topology evidence="1">Multi-pass membrane protein</topology>
    </subcellularLocation>
</comment>
<keyword evidence="5 6" id="KW-0472">Membrane</keyword>
<dbReference type="GO" id="GO:0005886">
    <property type="term" value="C:plasma membrane"/>
    <property type="evidence" value="ECO:0007669"/>
    <property type="project" value="UniProtKB-SubCell"/>
</dbReference>
<dbReference type="PANTHER" id="PTHR30250">
    <property type="entry name" value="PST FAMILY PREDICTED COLANIC ACID TRANSPORTER"/>
    <property type="match status" value="1"/>
</dbReference>
<dbReference type="InterPro" id="IPR024923">
    <property type="entry name" value="PG_synth_SpoVB"/>
</dbReference>
<dbReference type="PIRSF" id="PIRSF038958">
    <property type="entry name" value="PG_synth_SpoVB"/>
    <property type="match status" value="1"/>
</dbReference>
<dbReference type="AlphaFoldDB" id="A0A1T4N4N2"/>
<feature type="transmembrane region" description="Helical" evidence="6">
    <location>
        <begin position="283"/>
        <end position="306"/>
    </location>
</feature>
<evidence type="ECO:0000313" key="8">
    <source>
        <dbReference type="Proteomes" id="UP000190625"/>
    </source>
</evidence>
<proteinExistence type="predicted"/>
<keyword evidence="3 6" id="KW-0812">Transmembrane</keyword>
<feature type="transmembrane region" description="Helical" evidence="6">
    <location>
        <begin position="485"/>
        <end position="508"/>
    </location>
</feature>
<evidence type="ECO:0000313" key="7">
    <source>
        <dbReference type="EMBL" id="SJZ74124.1"/>
    </source>
</evidence>
<sequence>MDEDNKQGFLQGALILTLAAFISKSMGLVYRILLTRLINKEGIGLYQMAYPIYTIILVISRSGIPVAISKLVSEKIAENNRKSAYRIFRIALSISVVLGLIFSVGLILTAKPIAENILRDSRAFYSVLAIAPAIFFVSIMASYRGFFQGLQTMNPTAISQVVEQLVRMSTMLLLAYFLLSKGVEFAAAGAAFGAVTGAIAGLGVLLYIYGKHKQAINKFALSGEGDKTPVYKILHRIATLAIPVTFGALVLPLMQFVDATLIPWRLQEAGFTVHEATGLYGDFAGMAMVLVNFPTIITVSLAASLVPAISEAFALGKNALIKARTQSALRLTVFICLPAAMGLFLLATPLSTMLFDVPEAGIPLRYVSWGVIFVCLQQTSSSILQGINKPKIPAINLFLGAALNAYLNFNLTAIPTIGIRGAAFATASGFCLAAILNLLAIGKLIGYDYNYSNMILKPILATLIMGLSISPVYGQIIKLTDKNILATLGAVIFGAVVYSTVLLISGAVQERDIKLVPKIGDKLAKFLTRIGLVRG</sequence>
<feature type="transmembrane region" description="Helical" evidence="6">
    <location>
        <begin position="50"/>
        <end position="69"/>
    </location>
</feature>
<dbReference type="EMBL" id="FUWM01000013">
    <property type="protein sequence ID" value="SJZ74124.1"/>
    <property type="molecule type" value="Genomic_DNA"/>
</dbReference>
<feature type="transmembrane region" description="Helical" evidence="6">
    <location>
        <begin position="327"/>
        <end position="346"/>
    </location>
</feature>
<feature type="transmembrane region" description="Helical" evidence="6">
    <location>
        <begin position="12"/>
        <end position="30"/>
    </location>
</feature>
<dbReference type="NCBIfam" id="TIGR02900">
    <property type="entry name" value="spore_V_B"/>
    <property type="match status" value="1"/>
</dbReference>
<dbReference type="Proteomes" id="UP000190625">
    <property type="component" value="Unassembled WGS sequence"/>
</dbReference>
<dbReference type="Pfam" id="PF01943">
    <property type="entry name" value="Polysacc_synt"/>
    <property type="match status" value="1"/>
</dbReference>
<organism evidence="7 8">
    <name type="scientific">Selenihalanaerobacter shriftii</name>
    <dbReference type="NCBI Taxonomy" id="142842"/>
    <lineage>
        <taxon>Bacteria</taxon>
        <taxon>Bacillati</taxon>
        <taxon>Bacillota</taxon>
        <taxon>Clostridia</taxon>
        <taxon>Halanaerobiales</taxon>
        <taxon>Halobacteroidaceae</taxon>
        <taxon>Selenihalanaerobacter</taxon>
    </lineage>
</organism>
<feature type="transmembrane region" description="Helical" evidence="6">
    <location>
        <begin position="454"/>
        <end position="473"/>
    </location>
</feature>
<feature type="transmembrane region" description="Helical" evidence="6">
    <location>
        <begin position="366"/>
        <end position="387"/>
    </location>
</feature>
<evidence type="ECO:0000256" key="5">
    <source>
        <dbReference type="ARBA" id="ARBA00023136"/>
    </source>
</evidence>
<dbReference type="CDD" id="cd13124">
    <property type="entry name" value="MATE_SpoVB_like"/>
    <property type="match status" value="1"/>
</dbReference>
<feature type="transmembrane region" description="Helical" evidence="6">
    <location>
        <begin position="237"/>
        <end position="257"/>
    </location>
</feature>
<keyword evidence="2" id="KW-1003">Cell membrane</keyword>
<dbReference type="PANTHER" id="PTHR30250:SF21">
    <property type="entry name" value="LIPID II FLIPPASE MURJ"/>
    <property type="match status" value="1"/>
</dbReference>
<protein>
    <submittedName>
        <fullName evidence="7">Stage V sporulation protein B</fullName>
    </submittedName>
</protein>
<feature type="transmembrane region" description="Helical" evidence="6">
    <location>
        <begin position="417"/>
        <end position="442"/>
    </location>
</feature>
<dbReference type="OrthoDB" id="9775950at2"/>
<feature type="transmembrane region" description="Helical" evidence="6">
    <location>
        <begin position="122"/>
        <end position="141"/>
    </location>
</feature>